<accession>A0ABT0QVR0</accession>
<feature type="transmembrane region" description="Helical" evidence="1">
    <location>
        <begin position="46"/>
        <end position="67"/>
    </location>
</feature>
<keyword evidence="4" id="KW-1185">Reference proteome</keyword>
<evidence type="ECO:0000256" key="1">
    <source>
        <dbReference type="SAM" id="Phobius"/>
    </source>
</evidence>
<feature type="non-terminal residue" evidence="3">
    <location>
        <position position="1"/>
    </location>
</feature>
<dbReference type="GO" id="GO:0005524">
    <property type="term" value="F:ATP binding"/>
    <property type="evidence" value="ECO:0007669"/>
    <property type="project" value="UniProtKB-KW"/>
</dbReference>
<proteinExistence type="predicted"/>
<protein>
    <submittedName>
        <fullName evidence="3">ABC transporter ATP-binding protein</fullName>
    </submittedName>
</protein>
<sequence>KIYGSMAQVNKYAQTSSSFISSLNSMLQTVCILLVMYNYLSGANQVLPVVIYTIVLPLFFSNISIITNINLNKNNLKVSQEFIAFLDSEQEKDSNETIRSIEKIEFDIGAIQIGEEIFKANIKDKFIKGDIVWVQGKNGSGKSSLMKQLVKLRKTSEIEINEKPISSINNTCIRSLIDYIPQNNSIIN</sequence>
<feature type="non-terminal residue" evidence="3">
    <location>
        <position position="188"/>
    </location>
</feature>
<keyword evidence="3" id="KW-0067">ATP-binding</keyword>
<dbReference type="Proteomes" id="UP001055618">
    <property type="component" value="Unassembled WGS sequence"/>
</dbReference>
<keyword evidence="3" id="KW-0547">Nucleotide-binding</keyword>
<gene>
    <name evidence="3" type="ORF">EXT50_22405</name>
</gene>
<dbReference type="EMBL" id="SGPX01000052">
    <property type="protein sequence ID" value="MCL6353889.1"/>
    <property type="molecule type" value="Genomic_DNA"/>
</dbReference>
<feature type="transmembrane region" description="Helical" evidence="1">
    <location>
        <begin position="21"/>
        <end position="40"/>
    </location>
</feature>
<dbReference type="SUPFAM" id="SSF52540">
    <property type="entry name" value="P-loop containing nucleoside triphosphate hydrolases"/>
    <property type="match status" value="2"/>
</dbReference>
<evidence type="ECO:0000313" key="4">
    <source>
        <dbReference type="Proteomes" id="UP001055618"/>
    </source>
</evidence>
<dbReference type="CDD" id="cd00267">
    <property type="entry name" value="ABC_ATPase"/>
    <property type="match status" value="1"/>
</dbReference>
<name>A0ABT0QVR0_9GAMM</name>
<dbReference type="InterPro" id="IPR003439">
    <property type="entry name" value="ABC_transporter-like_ATP-bd"/>
</dbReference>
<keyword evidence="1" id="KW-1133">Transmembrane helix</keyword>
<organism evidence="3 4">
    <name type="scientific">Pectobacterium polaris</name>
    <dbReference type="NCBI Taxonomy" id="2042057"/>
    <lineage>
        <taxon>Bacteria</taxon>
        <taxon>Pseudomonadati</taxon>
        <taxon>Pseudomonadota</taxon>
        <taxon>Gammaproteobacteria</taxon>
        <taxon>Enterobacterales</taxon>
        <taxon>Pectobacteriaceae</taxon>
        <taxon>Pectobacterium</taxon>
    </lineage>
</organism>
<keyword evidence="1" id="KW-0812">Transmembrane</keyword>
<dbReference type="Pfam" id="PF00005">
    <property type="entry name" value="ABC_tran"/>
    <property type="match status" value="1"/>
</dbReference>
<comment type="caution">
    <text evidence="3">The sequence shown here is derived from an EMBL/GenBank/DDBJ whole genome shotgun (WGS) entry which is preliminary data.</text>
</comment>
<dbReference type="Gene3D" id="3.40.50.300">
    <property type="entry name" value="P-loop containing nucleotide triphosphate hydrolases"/>
    <property type="match status" value="1"/>
</dbReference>
<reference evidence="3" key="1">
    <citation type="submission" date="2019-02" db="EMBL/GenBank/DDBJ databases">
        <title>New Zealand Erwinia strains with phe-tRNA free attachment sites.</title>
        <authorList>
            <person name="Nunes-Leite L."/>
            <person name="Pitman A.R."/>
        </authorList>
    </citation>
    <scope>NUCLEOTIDE SEQUENCE</scope>
    <source>
        <strain evidence="3">Ec-143</strain>
    </source>
</reference>
<feature type="domain" description="ABC transporter" evidence="2">
    <location>
        <begin position="125"/>
        <end position="186"/>
    </location>
</feature>
<evidence type="ECO:0000313" key="3">
    <source>
        <dbReference type="EMBL" id="MCL6353889.1"/>
    </source>
</evidence>
<dbReference type="InterPro" id="IPR027417">
    <property type="entry name" value="P-loop_NTPase"/>
</dbReference>
<keyword evidence="1" id="KW-0472">Membrane</keyword>
<evidence type="ECO:0000259" key="2">
    <source>
        <dbReference type="Pfam" id="PF00005"/>
    </source>
</evidence>